<feature type="compositionally biased region" description="Low complexity" evidence="1">
    <location>
        <begin position="67"/>
        <end position="96"/>
    </location>
</feature>
<dbReference type="AlphaFoldDB" id="A0A5B9E1G0"/>
<sequence length="107" mass="10497">MKAILCTLTLAAMFGLAACHANRDKPVASDGPAASSSAPAPGTAKAIEKSRNAMMDKSMDIQSEHWASTPAASSTTASSPAVTPGTTAPPKAATPAATPPAVPGSGH</sequence>
<accession>A0A5B9E1G0</accession>
<protein>
    <submittedName>
        <fullName evidence="3">Uncharacterized protein</fullName>
    </submittedName>
</protein>
<organism evidence="3 4">
    <name type="scientific">Rhodanobacter glycinis</name>
    <dbReference type="NCBI Taxonomy" id="582702"/>
    <lineage>
        <taxon>Bacteria</taxon>
        <taxon>Pseudomonadati</taxon>
        <taxon>Pseudomonadota</taxon>
        <taxon>Gammaproteobacteria</taxon>
        <taxon>Lysobacterales</taxon>
        <taxon>Rhodanobacteraceae</taxon>
        <taxon>Rhodanobacter</taxon>
    </lineage>
</organism>
<evidence type="ECO:0000313" key="4">
    <source>
        <dbReference type="Proteomes" id="UP000321807"/>
    </source>
</evidence>
<evidence type="ECO:0000256" key="2">
    <source>
        <dbReference type="SAM" id="SignalP"/>
    </source>
</evidence>
<feature type="chain" id="PRO_5022848281" evidence="2">
    <location>
        <begin position="18"/>
        <end position="107"/>
    </location>
</feature>
<keyword evidence="2" id="KW-0732">Signal</keyword>
<reference evidence="3 4" key="1">
    <citation type="submission" date="2019-08" db="EMBL/GenBank/DDBJ databases">
        <title>Complete genome sequence of Rhodanobacter glycinis strain T01E-68 isolated from tomato root.</title>
        <authorList>
            <person name="Weon H.-Y."/>
            <person name="Lee S.A."/>
        </authorList>
    </citation>
    <scope>NUCLEOTIDE SEQUENCE [LARGE SCALE GENOMIC DNA]</scope>
    <source>
        <strain evidence="3 4">T01E-68</strain>
    </source>
</reference>
<feature type="region of interest" description="Disordered" evidence="1">
    <location>
        <begin position="23"/>
        <end position="107"/>
    </location>
</feature>
<dbReference type="PROSITE" id="PS51257">
    <property type="entry name" value="PROKAR_LIPOPROTEIN"/>
    <property type="match status" value="1"/>
</dbReference>
<dbReference type="Proteomes" id="UP000321807">
    <property type="component" value="Chromosome"/>
</dbReference>
<dbReference type="KEGG" id="rgl:CS053_17955"/>
<dbReference type="RefSeq" id="WP_147628434.1">
    <property type="nucleotide sequence ID" value="NZ_CP042807.1"/>
</dbReference>
<evidence type="ECO:0000256" key="1">
    <source>
        <dbReference type="SAM" id="MobiDB-lite"/>
    </source>
</evidence>
<feature type="signal peptide" evidence="2">
    <location>
        <begin position="1"/>
        <end position="17"/>
    </location>
</feature>
<feature type="compositionally biased region" description="Low complexity" evidence="1">
    <location>
        <begin position="28"/>
        <end position="45"/>
    </location>
</feature>
<name>A0A5B9E1G0_9GAMM</name>
<gene>
    <name evidence="3" type="ORF">CS053_17955</name>
</gene>
<dbReference type="EMBL" id="CP042807">
    <property type="protein sequence ID" value="QEE26182.1"/>
    <property type="molecule type" value="Genomic_DNA"/>
</dbReference>
<proteinExistence type="predicted"/>
<feature type="compositionally biased region" description="Pro residues" evidence="1">
    <location>
        <begin position="97"/>
        <end position="107"/>
    </location>
</feature>
<evidence type="ECO:0000313" key="3">
    <source>
        <dbReference type="EMBL" id="QEE26182.1"/>
    </source>
</evidence>